<keyword evidence="2" id="KW-1185">Reference proteome</keyword>
<evidence type="ECO:0000313" key="3">
    <source>
        <dbReference type="WBParaSite" id="TCNE_0001386801-mRNA-1"/>
    </source>
</evidence>
<sequence>MEVAVSSGHHLFLRRLGLNRSSDLPSRLPLLLSQIAVSTSKSDAPTSSVEDDLHARPPTPLKFTCICFDILFANTAGCP</sequence>
<dbReference type="EMBL" id="UYWY01021937">
    <property type="protein sequence ID" value="VDM45189.1"/>
    <property type="molecule type" value="Genomic_DNA"/>
</dbReference>
<name>A0A183UZE8_TOXCA</name>
<reference evidence="1 2" key="2">
    <citation type="submission" date="2018-11" db="EMBL/GenBank/DDBJ databases">
        <authorList>
            <consortium name="Pathogen Informatics"/>
        </authorList>
    </citation>
    <scope>NUCLEOTIDE SEQUENCE [LARGE SCALE GENOMIC DNA]</scope>
</reference>
<accession>A0A183UZE8</accession>
<dbReference type="Proteomes" id="UP000050794">
    <property type="component" value="Unassembled WGS sequence"/>
</dbReference>
<evidence type="ECO:0000313" key="1">
    <source>
        <dbReference type="EMBL" id="VDM45189.1"/>
    </source>
</evidence>
<gene>
    <name evidence="1" type="ORF">TCNE_LOCUS13868</name>
</gene>
<reference evidence="3" key="1">
    <citation type="submission" date="2016-06" db="UniProtKB">
        <authorList>
            <consortium name="WormBaseParasite"/>
        </authorList>
    </citation>
    <scope>IDENTIFICATION</scope>
</reference>
<dbReference type="WBParaSite" id="TCNE_0001386801-mRNA-1">
    <property type="protein sequence ID" value="TCNE_0001386801-mRNA-1"/>
    <property type="gene ID" value="TCNE_0001386801"/>
</dbReference>
<proteinExistence type="predicted"/>
<protein>
    <submittedName>
        <fullName evidence="3">Ovule protein</fullName>
    </submittedName>
</protein>
<evidence type="ECO:0000313" key="2">
    <source>
        <dbReference type="Proteomes" id="UP000050794"/>
    </source>
</evidence>
<organism evidence="2 3">
    <name type="scientific">Toxocara canis</name>
    <name type="common">Canine roundworm</name>
    <dbReference type="NCBI Taxonomy" id="6265"/>
    <lineage>
        <taxon>Eukaryota</taxon>
        <taxon>Metazoa</taxon>
        <taxon>Ecdysozoa</taxon>
        <taxon>Nematoda</taxon>
        <taxon>Chromadorea</taxon>
        <taxon>Rhabditida</taxon>
        <taxon>Spirurina</taxon>
        <taxon>Ascaridomorpha</taxon>
        <taxon>Ascaridoidea</taxon>
        <taxon>Toxocaridae</taxon>
        <taxon>Toxocara</taxon>
    </lineage>
</organism>
<dbReference type="AlphaFoldDB" id="A0A183UZE8"/>